<dbReference type="Proteomes" id="UP000195781">
    <property type="component" value="Unassembled WGS sequence"/>
</dbReference>
<accession>A0A1Y3XN76</accession>
<dbReference type="OrthoDB" id="3191416at2"/>
<name>A0A1Y3XN76_9ACTN</name>
<dbReference type="RefSeq" id="WP_094335847.1">
    <property type="nucleotide sequence ID" value="NZ_NFIE01000018.1"/>
</dbReference>
<organism evidence="1 2">
    <name type="scientific">[Collinsella] massiliensis</name>
    <dbReference type="NCBI Taxonomy" id="1232426"/>
    <lineage>
        <taxon>Bacteria</taxon>
        <taxon>Bacillati</taxon>
        <taxon>Actinomycetota</taxon>
        <taxon>Coriobacteriia</taxon>
        <taxon>Coriobacteriales</taxon>
        <taxon>Coriobacteriaceae</taxon>
        <taxon>Enorma</taxon>
    </lineage>
</organism>
<gene>
    <name evidence="1" type="ORF">B5G02_08030</name>
</gene>
<evidence type="ECO:0000313" key="2">
    <source>
        <dbReference type="Proteomes" id="UP000195781"/>
    </source>
</evidence>
<proteinExistence type="predicted"/>
<keyword evidence="2" id="KW-1185">Reference proteome</keyword>
<reference evidence="2" key="1">
    <citation type="submission" date="2017-04" db="EMBL/GenBank/DDBJ databases">
        <title>Function of individual gut microbiota members based on whole genome sequencing of pure cultures obtained from chicken caecum.</title>
        <authorList>
            <person name="Medvecky M."/>
            <person name="Cejkova D."/>
            <person name="Polansky O."/>
            <person name="Karasova D."/>
            <person name="Kubasova T."/>
            <person name="Cizek A."/>
            <person name="Rychlik I."/>
        </authorList>
    </citation>
    <scope>NUCLEOTIDE SEQUENCE [LARGE SCALE GENOMIC DNA]</scope>
    <source>
        <strain evidence="2">An5</strain>
    </source>
</reference>
<protein>
    <recommendedName>
        <fullName evidence="3">Phospholipase C/D domain-containing protein</fullName>
    </recommendedName>
</protein>
<dbReference type="EMBL" id="NFIE01000018">
    <property type="protein sequence ID" value="OUN86994.1"/>
    <property type="molecule type" value="Genomic_DNA"/>
</dbReference>
<evidence type="ECO:0008006" key="3">
    <source>
        <dbReference type="Google" id="ProtNLM"/>
    </source>
</evidence>
<comment type="caution">
    <text evidence="1">The sequence shown here is derived from an EMBL/GenBank/DDBJ whole genome shotgun (WGS) entry which is preliminary data.</text>
</comment>
<evidence type="ECO:0000313" key="1">
    <source>
        <dbReference type="EMBL" id="OUN86994.1"/>
    </source>
</evidence>
<dbReference type="AlphaFoldDB" id="A0A1Y3XN76"/>
<sequence length="281" mass="30999">MPSWNIHIAHAEHLFAREGAVARTVLDRNAFLLGSLTPDIPVGYMVPGVEHPIAYRITHFAKPAFIPKPREQEFWDAYVVPAAAALAAEGLAGTPATECRPVIAASSLKLEADRVSRIHYPQRYEGVPEPVREGSPLDEAVAPADIARSLLDFELGVWVHLLADCLWNTRVNEFLDREGIAPSEQFRIKKQGDFDAFGKTLAIDSVPRSTPRLVATAAAFPQYAIDERTLLMTIGVAHEVVRTNAPAPVRQPYRLLTDEFFDSVFAEVVDRADALLAERLG</sequence>